<evidence type="ECO:0000313" key="1">
    <source>
        <dbReference type="EMBL" id="AKF12876.1"/>
    </source>
</evidence>
<accession>A0A0F6WBY9</accession>
<proteinExistence type="predicted"/>
<protein>
    <submittedName>
        <fullName evidence="1">Uncharacterized protein</fullName>
    </submittedName>
</protein>
<keyword evidence="2" id="KW-1185">Reference proteome</keyword>
<sequence>MVEKLDERVLQFALRLETIDRILSGWAHGKYREGVSLEMLNLKLTKARELSEEIINQ</sequence>
<name>A0A0F6WBY9_9CAUD</name>
<dbReference type="Proteomes" id="UP000221947">
    <property type="component" value="Segment"/>
</dbReference>
<organism evidence="1 2">
    <name type="scientific">Sinorhizobium phage phiM7</name>
    <dbReference type="NCBI Taxonomy" id="1647403"/>
    <lineage>
        <taxon>Viruses</taxon>
        <taxon>Duplodnaviria</taxon>
        <taxon>Heunggongvirae</taxon>
        <taxon>Uroviricota</taxon>
        <taxon>Caudoviricetes</taxon>
        <taxon>Emdodecavirus</taxon>
        <taxon>Emdodecavirus M7</taxon>
    </lineage>
</organism>
<evidence type="ECO:0000313" key="2">
    <source>
        <dbReference type="Proteomes" id="UP000221947"/>
    </source>
</evidence>
<dbReference type="EMBL" id="KR052480">
    <property type="protein sequence ID" value="AKF12876.1"/>
    <property type="molecule type" value="Genomic_DNA"/>
</dbReference>
<reference evidence="1 2" key="1">
    <citation type="submission" date="2015-04" db="EMBL/GenBank/DDBJ databases">
        <authorList>
            <person name="Schouten J.T."/>
            <person name="Crockett J.T."/>
            <person name="Hodson T.S."/>
            <person name="Hyde J.R."/>
            <person name="Smith T.A."/>
            <person name="Merrill B.D."/>
            <person name="Crook M.B."/>
            <person name="Griffitts J.S."/>
            <person name="Burnett S.H."/>
            <person name="Grose J.H."/>
            <person name="Breakwell D.P."/>
        </authorList>
    </citation>
    <scope>NUCLEOTIDE SEQUENCE [LARGE SCALE GENOMIC DNA]</scope>
</reference>
<gene>
    <name evidence="1" type="ORF">PHIM7_331</name>
</gene>